<evidence type="ECO:0000256" key="1">
    <source>
        <dbReference type="SAM" id="Coils"/>
    </source>
</evidence>
<feature type="compositionally biased region" description="Basic and acidic residues" evidence="2">
    <location>
        <begin position="540"/>
        <end position="574"/>
    </location>
</feature>
<dbReference type="EMBL" id="CAKAEH010002091">
    <property type="protein sequence ID" value="CAG9541063.1"/>
    <property type="molecule type" value="Genomic_DNA"/>
</dbReference>
<keyword evidence="1" id="KW-0175">Coiled coil</keyword>
<feature type="compositionally biased region" description="Polar residues" evidence="2">
    <location>
        <begin position="523"/>
        <end position="532"/>
    </location>
</feature>
<feature type="compositionally biased region" description="Polar residues" evidence="2">
    <location>
        <begin position="645"/>
        <end position="660"/>
    </location>
</feature>
<feature type="coiled-coil region" evidence="1">
    <location>
        <begin position="338"/>
        <end position="395"/>
    </location>
</feature>
<protein>
    <submittedName>
        <fullName evidence="3">Uncharacterized protein</fullName>
    </submittedName>
</protein>
<dbReference type="Proteomes" id="UP000746747">
    <property type="component" value="Unassembled WGS sequence"/>
</dbReference>
<organism evidence="3 4">
    <name type="scientific">Cercopithifilaria johnstoni</name>
    <dbReference type="NCBI Taxonomy" id="2874296"/>
    <lineage>
        <taxon>Eukaryota</taxon>
        <taxon>Metazoa</taxon>
        <taxon>Ecdysozoa</taxon>
        <taxon>Nematoda</taxon>
        <taxon>Chromadorea</taxon>
        <taxon>Rhabditida</taxon>
        <taxon>Spirurina</taxon>
        <taxon>Spiruromorpha</taxon>
        <taxon>Filarioidea</taxon>
        <taxon>Onchocercidae</taxon>
        <taxon>Cercopithifilaria</taxon>
    </lineage>
</organism>
<feature type="compositionally biased region" description="Basic residues" evidence="2">
    <location>
        <begin position="723"/>
        <end position="743"/>
    </location>
</feature>
<accession>A0A8J2PZ81</accession>
<keyword evidence="4" id="KW-1185">Reference proteome</keyword>
<evidence type="ECO:0000313" key="3">
    <source>
        <dbReference type="EMBL" id="CAG9541063.1"/>
    </source>
</evidence>
<feature type="region of interest" description="Disordered" evidence="2">
    <location>
        <begin position="510"/>
        <end position="589"/>
    </location>
</feature>
<reference evidence="3" key="1">
    <citation type="submission" date="2021-09" db="EMBL/GenBank/DDBJ databases">
        <authorList>
            <consortium name="Pathogen Informatics"/>
        </authorList>
    </citation>
    <scope>NUCLEOTIDE SEQUENCE</scope>
</reference>
<gene>
    <name evidence="3" type="ORF">CJOHNSTONI_LOCUS10524</name>
</gene>
<feature type="compositionally biased region" description="Basic and acidic residues" evidence="2">
    <location>
        <begin position="252"/>
        <end position="282"/>
    </location>
</feature>
<evidence type="ECO:0000256" key="2">
    <source>
        <dbReference type="SAM" id="MobiDB-lite"/>
    </source>
</evidence>
<comment type="caution">
    <text evidence="3">The sequence shown here is derived from an EMBL/GenBank/DDBJ whole genome shotgun (WGS) entry which is preliminary data.</text>
</comment>
<feature type="region of interest" description="Disordered" evidence="2">
    <location>
        <begin position="697"/>
        <end position="765"/>
    </location>
</feature>
<feature type="compositionally biased region" description="Basic and acidic residues" evidence="2">
    <location>
        <begin position="744"/>
        <end position="758"/>
    </location>
</feature>
<evidence type="ECO:0000313" key="4">
    <source>
        <dbReference type="Proteomes" id="UP000746747"/>
    </source>
</evidence>
<feature type="coiled-coil region" evidence="1">
    <location>
        <begin position="9"/>
        <end position="71"/>
    </location>
</feature>
<feature type="region of interest" description="Disordered" evidence="2">
    <location>
        <begin position="645"/>
        <end position="672"/>
    </location>
</feature>
<proteinExistence type="predicted"/>
<sequence>MEATSMSSNNSLKKLCEQYDQEMADIEVDLDIHDKVNKLMKENRVINQQQFSSMQKNTEQTEKELQLLDEKTNELVQSTNSQGEKIEELKRVQQQIMSGISDAQHCLIAAQNTTRDDLERLHSTEREAQKFLESNLVSSKFSGVASKLQNCQKTFSSKVQESIDHLASVKSIVDEADHLHNLEKVLGEIRMDAANLEGRIGEIDAQCLVYRNKIAKLSAEQEEEKQRRNAISEKYQQRKRRVADLTRNLSSRKNDKKLLSESMNSKEQELNKNEERFKKKNADSAAIQQEVDAIKDELAKLEDAMRFEREIHEQKVQEIKEGGEANLCATKSVLMGLCEKKNTKLIQIQQARDDLNKKSELEAHKKINEEMERNLEQLKQEKAQLQLEVDEKESRRNAQLSGMKAMKSAFQENKLEASKKREFLMGEVKRMNEQILGLKHKIQDFYLHFRHLYYINMNGKKYSFIESYHYITKKEERRLKTQRNAMNRQLKMVALSKGIGTLMRCAFEKDEKSRQDGAGATHGSPTKGSTDQGEIGQEPQRIEFDEIGRNEESVKDVKSERSGDEEIIVRETDPQKLLPKKSAENEKMNPTFVASEIKEPFPTAKRSGEREITQISSAEQEELEFLQPTTKYKASRYDLLNKNFSVSNTSPVASKSSKVGRQTRKKREQKKEQIAENLVVTLFDSDVSASTIKPIYASTPLLQKNDESSSSFYHDAVEDTQKKRGRQKGKKAGRGRGRGRGTRARNDNSKLRKNKDAYDLDSDFD</sequence>
<dbReference type="AlphaFoldDB" id="A0A8J2PZ81"/>
<dbReference type="OrthoDB" id="5818251at2759"/>
<name>A0A8J2PZ81_9BILA</name>
<feature type="region of interest" description="Disordered" evidence="2">
    <location>
        <begin position="219"/>
        <end position="285"/>
    </location>
</feature>